<accession>A0A840SLV1</accession>
<dbReference type="Proteomes" id="UP000549457">
    <property type="component" value="Unassembled WGS sequence"/>
</dbReference>
<dbReference type="AlphaFoldDB" id="A0A840SLV1"/>
<evidence type="ECO:0000313" key="1">
    <source>
        <dbReference type="EMBL" id="MBB5220341.1"/>
    </source>
</evidence>
<name>A0A840SLV1_9RHOB</name>
<comment type="caution">
    <text evidence="1">The sequence shown here is derived from an EMBL/GenBank/DDBJ whole genome shotgun (WGS) entry which is preliminary data.</text>
</comment>
<proteinExistence type="predicted"/>
<sequence>MALISDLVTELNVMSGLAETSIVGVARRLREDGLLSQKGRGRGAAHATPLDAARLCIALMVGGKSKDASTVVRDFGQLQLSRRSVEPEHVYGSLSLEMAGVAPEHVFEEGLAGLIAVWGEDRLVARMEALVGPRGIWPGMLAMLSDSSMSGAICFGATTYTYHHSALLRANQAKHPEEGVALTEQYLAASRRYRGGIRSTREISAVELLPLGQVVAGLRDPGWRESNEAAHRRLIEAGKEEEL</sequence>
<reference evidence="1 2" key="1">
    <citation type="submission" date="2020-08" db="EMBL/GenBank/DDBJ databases">
        <title>Genomic Encyclopedia of Type Strains, Phase IV (KMG-IV): sequencing the most valuable type-strain genomes for metagenomic binning, comparative biology and taxonomic classification.</title>
        <authorList>
            <person name="Goeker M."/>
        </authorList>
    </citation>
    <scope>NUCLEOTIDE SEQUENCE [LARGE SCALE GENOMIC DNA]</scope>
    <source>
        <strain evidence="1 2">DSM 101730</strain>
    </source>
</reference>
<gene>
    <name evidence="1" type="ORF">HNP73_000262</name>
</gene>
<keyword evidence="2" id="KW-1185">Reference proteome</keyword>
<dbReference type="RefSeq" id="WP_184146341.1">
    <property type="nucleotide sequence ID" value="NZ_JACHFM010000001.1"/>
</dbReference>
<organism evidence="1 2">
    <name type="scientific">Amaricoccus macauensis</name>
    <dbReference type="NCBI Taxonomy" id="57001"/>
    <lineage>
        <taxon>Bacteria</taxon>
        <taxon>Pseudomonadati</taxon>
        <taxon>Pseudomonadota</taxon>
        <taxon>Alphaproteobacteria</taxon>
        <taxon>Rhodobacterales</taxon>
        <taxon>Paracoccaceae</taxon>
        <taxon>Amaricoccus</taxon>
    </lineage>
</organism>
<dbReference type="EMBL" id="JACHFM010000001">
    <property type="protein sequence ID" value="MBB5220341.1"/>
    <property type="molecule type" value="Genomic_DNA"/>
</dbReference>
<protein>
    <submittedName>
        <fullName evidence="1">Uncharacterized protein</fullName>
    </submittedName>
</protein>
<evidence type="ECO:0000313" key="2">
    <source>
        <dbReference type="Proteomes" id="UP000549457"/>
    </source>
</evidence>